<evidence type="ECO:0000313" key="5">
    <source>
        <dbReference type="Proteomes" id="UP000036403"/>
    </source>
</evidence>
<protein>
    <submittedName>
        <fullName evidence="4">Stress response protein nst1-like protein</fullName>
    </submittedName>
</protein>
<evidence type="ECO:0000313" key="4">
    <source>
        <dbReference type="EMBL" id="KMQ90798.1"/>
    </source>
</evidence>
<evidence type="ECO:0000256" key="2">
    <source>
        <dbReference type="SAM" id="MobiDB-lite"/>
    </source>
</evidence>
<dbReference type="SUPFAM" id="SSF56219">
    <property type="entry name" value="DNase I-like"/>
    <property type="match status" value="1"/>
</dbReference>
<gene>
    <name evidence="4" type="ORF">RF55_9407</name>
</gene>
<evidence type="ECO:0000256" key="1">
    <source>
        <dbReference type="SAM" id="Coils"/>
    </source>
</evidence>
<keyword evidence="5" id="KW-1185">Reference proteome</keyword>
<keyword evidence="1" id="KW-0175">Coiled coil</keyword>
<evidence type="ECO:0000259" key="3">
    <source>
        <dbReference type="Pfam" id="PF14529"/>
    </source>
</evidence>
<organism evidence="4 5">
    <name type="scientific">Lasius niger</name>
    <name type="common">Black garden ant</name>
    <dbReference type="NCBI Taxonomy" id="67767"/>
    <lineage>
        <taxon>Eukaryota</taxon>
        <taxon>Metazoa</taxon>
        <taxon>Ecdysozoa</taxon>
        <taxon>Arthropoda</taxon>
        <taxon>Hexapoda</taxon>
        <taxon>Insecta</taxon>
        <taxon>Pterygota</taxon>
        <taxon>Neoptera</taxon>
        <taxon>Endopterygota</taxon>
        <taxon>Hymenoptera</taxon>
        <taxon>Apocrita</taxon>
        <taxon>Aculeata</taxon>
        <taxon>Formicoidea</taxon>
        <taxon>Formicidae</taxon>
        <taxon>Formicinae</taxon>
        <taxon>Lasius</taxon>
        <taxon>Lasius</taxon>
    </lineage>
</organism>
<dbReference type="InterPro" id="IPR036691">
    <property type="entry name" value="Endo/exonu/phosph_ase_sf"/>
</dbReference>
<dbReference type="InterPro" id="IPR005135">
    <property type="entry name" value="Endo/exonuclease/phosphatase"/>
</dbReference>
<dbReference type="Gene3D" id="3.60.10.10">
    <property type="entry name" value="Endonuclease/exonuclease/phosphatase"/>
    <property type="match status" value="1"/>
</dbReference>
<dbReference type="Pfam" id="PF14529">
    <property type="entry name" value="Exo_endo_phos_2"/>
    <property type="match status" value="1"/>
</dbReference>
<comment type="caution">
    <text evidence="4">The sequence shown here is derived from an EMBL/GenBank/DDBJ whole genome shotgun (WGS) entry which is preliminary data.</text>
</comment>
<feature type="region of interest" description="Disordered" evidence="2">
    <location>
        <begin position="77"/>
        <end position="98"/>
    </location>
</feature>
<dbReference type="EMBL" id="LBMM01006216">
    <property type="protein sequence ID" value="KMQ90798.1"/>
    <property type="molecule type" value="Genomic_DNA"/>
</dbReference>
<dbReference type="AlphaFoldDB" id="A0A0J7KK24"/>
<proteinExistence type="predicted"/>
<feature type="coiled-coil region" evidence="1">
    <location>
        <begin position="278"/>
        <end position="310"/>
    </location>
</feature>
<reference evidence="4 5" key="1">
    <citation type="submission" date="2015-04" db="EMBL/GenBank/DDBJ databases">
        <title>Lasius niger genome sequencing.</title>
        <authorList>
            <person name="Konorov E.A."/>
            <person name="Nikitin M.A."/>
            <person name="Kirill M.V."/>
            <person name="Chang P."/>
        </authorList>
    </citation>
    <scope>NUCLEOTIDE SEQUENCE [LARGE SCALE GENOMIC DNA]</scope>
    <source>
        <tissue evidence="4">Whole</tissue>
    </source>
</reference>
<feature type="region of interest" description="Disordered" evidence="2">
    <location>
        <begin position="380"/>
        <end position="403"/>
    </location>
</feature>
<feature type="domain" description="Endonuclease/exonuclease/phosphatase" evidence="3">
    <location>
        <begin position="39"/>
        <end position="173"/>
    </location>
</feature>
<sequence length="403" mass="46986">MGGMIIGVKEEIGEVWCEEEEGEDGVLAVEIRVGEERWRIVGVYVNGDMEKKMEVIKEWLEEQEERWTLIGGDFNARTGTLGGGKERGEEEEVERKSKDRKINMEGRRLVEGLEKVGWEIFNGCTEGDEKGEFTYTGGRGESVIDYVIGEEKVKERVVKLEVGDCIESDHHPLIITLERKGGREKGREQRGGGGRGRWTERGERIREEIDWDDREGGDINGELEIKVRQIGEELRKGERESERRKKRGWWDEECEEKRKDTRRVLRKWRKNGGGGEEYRKARAEYKLMCKRKKEEENEKWLKEAQEAKTEGEVWKVVNRERKRRRVVNEGIEAKEWKEHFMRLLGGVERKVMKGGTGRRMEDGEQEIRRDEIRKIIEKLKKGKAAGGDGVPNEVWRQGGERVE</sequence>
<dbReference type="Proteomes" id="UP000036403">
    <property type="component" value="Unassembled WGS sequence"/>
</dbReference>
<dbReference type="PaxDb" id="67767-A0A0J7KK24"/>
<accession>A0A0J7KK24</accession>
<dbReference type="GO" id="GO:0003824">
    <property type="term" value="F:catalytic activity"/>
    <property type="evidence" value="ECO:0007669"/>
    <property type="project" value="InterPro"/>
</dbReference>
<dbReference type="STRING" id="67767.A0A0J7KK24"/>
<feature type="compositionally biased region" description="Basic and acidic residues" evidence="2">
    <location>
        <begin position="84"/>
        <end position="98"/>
    </location>
</feature>
<dbReference type="OrthoDB" id="7616539at2759"/>
<name>A0A0J7KK24_LASNI</name>